<dbReference type="CDD" id="cd06261">
    <property type="entry name" value="TM_PBP2"/>
    <property type="match status" value="1"/>
</dbReference>
<feature type="transmembrane region" description="Helical" evidence="7">
    <location>
        <begin position="179"/>
        <end position="201"/>
    </location>
</feature>
<evidence type="ECO:0000256" key="4">
    <source>
        <dbReference type="ARBA" id="ARBA00022692"/>
    </source>
</evidence>
<dbReference type="GO" id="GO:0055085">
    <property type="term" value="P:transmembrane transport"/>
    <property type="evidence" value="ECO:0007669"/>
    <property type="project" value="InterPro"/>
</dbReference>
<dbReference type="SUPFAM" id="SSF161098">
    <property type="entry name" value="MetI-like"/>
    <property type="match status" value="1"/>
</dbReference>
<proteinExistence type="inferred from homology"/>
<feature type="transmembrane region" description="Helical" evidence="7">
    <location>
        <begin position="139"/>
        <end position="158"/>
    </location>
</feature>
<feature type="domain" description="ABC transmembrane type-1" evidence="8">
    <location>
        <begin position="68"/>
        <end position="258"/>
    </location>
</feature>
<dbReference type="PANTHER" id="PTHR43744">
    <property type="entry name" value="ABC TRANSPORTER PERMEASE PROTEIN MG189-RELATED-RELATED"/>
    <property type="match status" value="1"/>
</dbReference>
<feature type="transmembrane region" description="Helical" evidence="7">
    <location>
        <begin position="7"/>
        <end position="26"/>
    </location>
</feature>
<keyword evidence="2 7" id="KW-0813">Transport</keyword>
<dbReference type="Proteomes" id="UP000632125">
    <property type="component" value="Unassembled WGS sequence"/>
</dbReference>
<gene>
    <name evidence="9" type="ORF">IDH41_27255</name>
</gene>
<dbReference type="RefSeq" id="WP_190866835.1">
    <property type="nucleotide sequence ID" value="NZ_JACXIY010000044.1"/>
</dbReference>
<feature type="transmembrane region" description="Helical" evidence="7">
    <location>
        <begin position="74"/>
        <end position="98"/>
    </location>
</feature>
<evidence type="ECO:0000256" key="5">
    <source>
        <dbReference type="ARBA" id="ARBA00022989"/>
    </source>
</evidence>
<accession>A0A927CSU8</accession>
<dbReference type="AlphaFoldDB" id="A0A927CSU8"/>
<dbReference type="InterPro" id="IPR000515">
    <property type="entry name" value="MetI-like"/>
</dbReference>
<dbReference type="InterPro" id="IPR035906">
    <property type="entry name" value="MetI-like_sf"/>
</dbReference>
<evidence type="ECO:0000259" key="8">
    <source>
        <dbReference type="PROSITE" id="PS50928"/>
    </source>
</evidence>
<evidence type="ECO:0000256" key="1">
    <source>
        <dbReference type="ARBA" id="ARBA00004651"/>
    </source>
</evidence>
<reference evidence="9" key="1">
    <citation type="submission" date="2020-09" db="EMBL/GenBank/DDBJ databases">
        <title>A novel bacterium of genus Paenibacillus, isolated from South China Sea.</title>
        <authorList>
            <person name="Huang H."/>
            <person name="Mo K."/>
            <person name="Hu Y."/>
        </authorList>
    </citation>
    <scope>NUCLEOTIDE SEQUENCE</scope>
    <source>
        <strain evidence="9">IB182493</strain>
    </source>
</reference>
<feature type="transmembrane region" description="Helical" evidence="7">
    <location>
        <begin position="237"/>
        <end position="257"/>
    </location>
</feature>
<comment type="similarity">
    <text evidence="7">Belongs to the binding-protein-dependent transport system permease family.</text>
</comment>
<feature type="transmembrane region" description="Helical" evidence="7">
    <location>
        <begin position="105"/>
        <end position="127"/>
    </location>
</feature>
<evidence type="ECO:0000256" key="7">
    <source>
        <dbReference type="RuleBase" id="RU363032"/>
    </source>
</evidence>
<dbReference type="EMBL" id="JACXIY010000044">
    <property type="protein sequence ID" value="MBD2872288.1"/>
    <property type="molecule type" value="Genomic_DNA"/>
</dbReference>
<dbReference type="PROSITE" id="PS50928">
    <property type="entry name" value="ABC_TM1"/>
    <property type="match status" value="1"/>
</dbReference>
<comment type="caution">
    <text evidence="9">The sequence shown here is derived from an EMBL/GenBank/DDBJ whole genome shotgun (WGS) entry which is preliminary data.</text>
</comment>
<keyword evidence="4 7" id="KW-0812">Transmembrane</keyword>
<dbReference type="Pfam" id="PF00528">
    <property type="entry name" value="BPD_transp_1"/>
    <property type="match status" value="1"/>
</dbReference>
<keyword evidence="10" id="KW-1185">Reference proteome</keyword>
<evidence type="ECO:0000256" key="6">
    <source>
        <dbReference type="ARBA" id="ARBA00023136"/>
    </source>
</evidence>
<organism evidence="9 10">
    <name type="scientific">Paenibacillus arenilitoris</name>
    <dbReference type="NCBI Taxonomy" id="2772299"/>
    <lineage>
        <taxon>Bacteria</taxon>
        <taxon>Bacillati</taxon>
        <taxon>Bacillota</taxon>
        <taxon>Bacilli</taxon>
        <taxon>Bacillales</taxon>
        <taxon>Paenibacillaceae</taxon>
        <taxon>Paenibacillus</taxon>
    </lineage>
</organism>
<evidence type="ECO:0000313" key="9">
    <source>
        <dbReference type="EMBL" id="MBD2872288.1"/>
    </source>
</evidence>
<keyword evidence="5 7" id="KW-1133">Transmembrane helix</keyword>
<evidence type="ECO:0000256" key="3">
    <source>
        <dbReference type="ARBA" id="ARBA00022475"/>
    </source>
</evidence>
<dbReference type="Gene3D" id="1.10.3720.10">
    <property type="entry name" value="MetI-like"/>
    <property type="match status" value="1"/>
</dbReference>
<evidence type="ECO:0000313" key="10">
    <source>
        <dbReference type="Proteomes" id="UP000632125"/>
    </source>
</evidence>
<protein>
    <submittedName>
        <fullName evidence="9">Carbohydrate ABC transporter permease</fullName>
    </submittedName>
</protein>
<keyword evidence="6 7" id="KW-0472">Membrane</keyword>
<dbReference type="PANTHER" id="PTHR43744:SF6">
    <property type="entry name" value="ABC TRANSPORTER PERMEASE PROTEIN YESQ-RELATED"/>
    <property type="match status" value="1"/>
</dbReference>
<dbReference type="GO" id="GO:0005886">
    <property type="term" value="C:plasma membrane"/>
    <property type="evidence" value="ECO:0007669"/>
    <property type="project" value="UniProtKB-SubCell"/>
</dbReference>
<keyword evidence="3" id="KW-1003">Cell membrane</keyword>
<comment type="subcellular location">
    <subcellularLocation>
        <location evidence="1 7">Cell membrane</location>
        <topology evidence="1 7">Multi-pass membrane protein</topology>
    </subcellularLocation>
</comment>
<sequence length="273" mass="30893">MNIFGKSVTYAFLIISSFVFIIPFIWMVSTSLKEPGAIFAFPPQWIPDPFLFQNYKSAWTIAPFQQFLENTVTIVVLTTIGTVISSSIVAFGFARLVFRGRNVWFAILLASMMIPYEVTIIPLYVEFKLLGWIDTLRCLIVPSFFGAAFNIFLLRQYFLTIPYDLDEAAIIDGCSTFQVYWRIMLPIVAPALVTVAIFQVMNAWTDFMGPLIFLNDQRNYTLTLGLNLFRNSYLTEWNNLMAIASLVTVVPLIIFFIGQKYLIGGIAASGIKG</sequence>
<evidence type="ECO:0000256" key="2">
    <source>
        <dbReference type="ARBA" id="ARBA00022448"/>
    </source>
</evidence>
<name>A0A927CSU8_9BACL</name>